<keyword evidence="3 5" id="KW-0472">Membrane</keyword>
<proteinExistence type="predicted"/>
<dbReference type="AlphaFoldDB" id="A0A9X3E1F4"/>
<keyword evidence="2 5" id="KW-1133">Transmembrane helix</keyword>
<evidence type="ECO:0000256" key="3">
    <source>
        <dbReference type="ARBA" id="ARBA00023136"/>
    </source>
</evidence>
<evidence type="ECO:0000259" key="6">
    <source>
        <dbReference type="PROSITE" id="PS50850"/>
    </source>
</evidence>
<feature type="transmembrane region" description="Helical" evidence="5">
    <location>
        <begin position="230"/>
        <end position="252"/>
    </location>
</feature>
<evidence type="ECO:0000256" key="1">
    <source>
        <dbReference type="ARBA" id="ARBA00022692"/>
    </source>
</evidence>
<dbReference type="EMBL" id="JAPKNK010000003">
    <property type="protein sequence ID" value="MCX5569318.1"/>
    <property type="molecule type" value="Genomic_DNA"/>
</dbReference>
<evidence type="ECO:0000256" key="2">
    <source>
        <dbReference type="ARBA" id="ARBA00022989"/>
    </source>
</evidence>
<dbReference type="CDD" id="cd17477">
    <property type="entry name" value="MFS_YcaD_like"/>
    <property type="match status" value="1"/>
</dbReference>
<feature type="transmembrane region" description="Helical" evidence="5">
    <location>
        <begin position="290"/>
        <end position="313"/>
    </location>
</feature>
<evidence type="ECO:0000313" key="8">
    <source>
        <dbReference type="Proteomes" id="UP001144805"/>
    </source>
</evidence>
<keyword evidence="8" id="KW-1185">Reference proteome</keyword>
<feature type="transmembrane region" description="Helical" evidence="5">
    <location>
        <begin position="264"/>
        <end position="284"/>
    </location>
</feature>
<dbReference type="InterPro" id="IPR036259">
    <property type="entry name" value="MFS_trans_sf"/>
</dbReference>
<reference evidence="7" key="1">
    <citation type="submission" date="2022-11" db="EMBL/GenBank/DDBJ databases">
        <title>Biodiversity and phylogenetic relationships of bacteria.</title>
        <authorList>
            <person name="Machado R.A.R."/>
            <person name="Bhat A."/>
            <person name="Loulou A."/>
            <person name="Kallel S."/>
        </authorList>
    </citation>
    <scope>NUCLEOTIDE SEQUENCE</scope>
    <source>
        <strain evidence="7">K-TC2</strain>
    </source>
</reference>
<dbReference type="Proteomes" id="UP001144805">
    <property type="component" value="Unassembled WGS sequence"/>
</dbReference>
<feature type="transmembrane region" description="Helical" evidence="5">
    <location>
        <begin position="98"/>
        <end position="119"/>
    </location>
</feature>
<dbReference type="PANTHER" id="PTHR23521">
    <property type="entry name" value="TRANSPORTER MFS SUPERFAMILY"/>
    <property type="match status" value="1"/>
</dbReference>
<comment type="caution">
    <text evidence="7">The sequence shown here is derived from an EMBL/GenBank/DDBJ whole genome shotgun (WGS) entry which is preliminary data.</text>
</comment>
<dbReference type="RefSeq" id="WP_266338292.1">
    <property type="nucleotide sequence ID" value="NZ_JAPKNK010000003.1"/>
</dbReference>
<organism evidence="7 8">
    <name type="scientific">Kaistia nematophila</name>
    <dbReference type="NCBI Taxonomy" id="2994654"/>
    <lineage>
        <taxon>Bacteria</taxon>
        <taxon>Pseudomonadati</taxon>
        <taxon>Pseudomonadota</taxon>
        <taxon>Alphaproteobacteria</taxon>
        <taxon>Hyphomicrobiales</taxon>
        <taxon>Kaistiaceae</taxon>
        <taxon>Kaistia</taxon>
    </lineage>
</organism>
<dbReference type="GO" id="GO:0022857">
    <property type="term" value="F:transmembrane transporter activity"/>
    <property type="evidence" value="ECO:0007669"/>
    <property type="project" value="InterPro"/>
</dbReference>
<sequence>MASQLIPVAALLIGSALLLIAGGIHGLLLPIRGAIEGFSTTELGLIGTGWAVGFVLGCIVVPRIVRRVGHVRAYGVMASIAGVVILLNLLIISPWAWIGLRAFSGFCFAGAQMIVESWLNERATRENRGTIFSVYQMVNFAASTAGQLLLATAPAEGFFFFVLGAIFYSLAILPSALSTAQTPRPLKTTKIDLRSLFRNSPVSAVGCFLIGLVNGAFGTLGAVYGQKIGLPTAVIAFFMSAAVLGGAITQVPLGKLSDKIDRRLVLIGVAAAAIVMSLAIAFVSPTQPTVIIVMIALFGGMIYPMYGLAVAHANDYAAPDDFVKVASGLLLMSGFGTMIGPIIGALAMTHLGPAGLFTFFSVIHVVLIGYTAFRMSRRPAPRDVPRDAFQSMPPLKNATPETIALDPRAEDGKPAQTVAPATAPLPAPATTPTI</sequence>
<evidence type="ECO:0000256" key="5">
    <source>
        <dbReference type="SAM" id="Phobius"/>
    </source>
</evidence>
<dbReference type="PROSITE" id="PS50850">
    <property type="entry name" value="MFS"/>
    <property type="match status" value="1"/>
</dbReference>
<feature type="transmembrane region" description="Helical" evidence="5">
    <location>
        <begin position="73"/>
        <end position="92"/>
    </location>
</feature>
<dbReference type="Pfam" id="PF07690">
    <property type="entry name" value="MFS_1"/>
    <property type="match status" value="1"/>
</dbReference>
<dbReference type="InterPro" id="IPR047200">
    <property type="entry name" value="MFS_YcaD-like"/>
</dbReference>
<feature type="region of interest" description="Disordered" evidence="4">
    <location>
        <begin position="405"/>
        <end position="434"/>
    </location>
</feature>
<feature type="transmembrane region" description="Helical" evidence="5">
    <location>
        <begin position="43"/>
        <end position="61"/>
    </location>
</feature>
<dbReference type="InterPro" id="IPR020846">
    <property type="entry name" value="MFS_dom"/>
</dbReference>
<accession>A0A9X3E1F4</accession>
<feature type="transmembrane region" description="Helical" evidence="5">
    <location>
        <begin position="354"/>
        <end position="373"/>
    </location>
</feature>
<dbReference type="SUPFAM" id="SSF103473">
    <property type="entry name" value="MFS general substrate transporter"/>
    <property type="match status" value="1"/>
</dbReference>
<dbReference type="Gene3D" id="1.20.1250.20">
    <property type="entry name" value="MFS general substrate transporter like domains"/>
    <property type="match status" value="2"/>
</dbReference>
<dbReference type="GO" id="GO:0005886">
    <property type="term" value="C:plasma membrane"/>
    <property type="evidence" value="ECO:0007669"/>
    <property type="project" value="TreeGrafter"/>
</dbReference>
<keyword evidence="1 5" id="KW-0812">Transmembrane</keyword>
<protein>
    <submittedName>
        <fullName evidence="7">MFS transporter</fullName>
    </submittedName>
</protein>
<feature type="transmembrane region" description="Helical" evidence="5">
    <location>
        <begin position="201"/>
        <end position="224"/>
    </location>
</feature>
<feature type="compositionally biased region" description="Pro residues" evidence="4">
    <location>
        <begin position="423"/>
        <end position="434"/>
    </location>
</feature>
<dbReference type="PANTHER" id="PTHR23521:SF3">
    <property type="entry name" value="MFS TRANSPORTER"/>
    <property type="match status" value="1"/>
</dbReference>
<feature type="transmembrane region" description="Helical" evidence="5">
    <location>
        <begin position="7"/>
        <end position="31"/>
    </location>
</feature>
<feature type="domain" description="Major facilitator superfamily (MFS) profile" evidence="6">
    <location>
        <begin position="199"/>
        <end position="434"/>
    </location>
</feature>
<dbReference type="InterPro" id="IPR011701">
    <property type="entry name" value="MFS"/>
</dbReference>
<feature type="transmembrane region" description="Helical" evidence="5">
    <location>
        <begin position="325"/>
        <end position="348"/>
    </location>
</feature>
<evidence type="ECO:0000313" key="7">
    <source>
        <dbReference type="EMBL" id="MCX5569318.1"/>
    </source>
</evidence>
<name>A0A9X3E1F4_9HYPH</name>
<feature type="transmembrane region" description="Helical" evidence="5">
    <location>
        <begin position="158"/>
        <end position="180"/>
    </location>
</feature>
<gene>
    <name evidence="7" type="ORF">OSH07_08945</name>
</gene>
<evidence type="ECO:0000256" key="4">
    <source>
        <dbReference type="SAM" id="MobiDB-lite"/>
    </source>
</evidence>
<feature type="transmembrane region" description="Helical" evidence="5">
    <location>
        <begin position="131"/>
        <end position="152"/>
    </location>
</feature>